<dbReference type="Proteomes" id="UP000799755">
    <property type="component" value="Unassembled WGS sequence"/>
</dbReference>
<evidence type="ECO:0000313" key="1">
    <source>
        <dbReference type="EMBL" id="KAF2477683.1"/>
    </source>
</evidence>
<comment type="caution">
    <text evidence="1">The sequence shown here is derived from an EMBL/GenBank/DDBJ whole genome shotgun (WGS) entry which is preliminary data.</text>
</comment>
<proteinExistence type="predicted"/>
<reference evidence="1" key="1">
    <citation type="journal article" date="2020" name="Stud. Mycol.">
        <title>101 Dothideomycetes genomes: a test case for predicting lifestyles and emergence of pathogens.</title>
        <authorList>
            <person name="Haridas S."/>
            <person name="Albert R."/>
            <person name="Binder M."/>
            <person name="Bloem J."/>
            <person name="Labutti K."/>
            <person name="Salamov A."/>
            <person name="Andreopoulos B."/>
            <person name="Baker S."/>
            <person name="Barry K."/>
            <person name="Bills G."/>
            <person name="Bluhm B."/>
            <person name="Cannon C."/>
            <person name="Castanera R."/>
            <person name="Culley D."/>
            <person name="Daum C."/>
            <person name="Ezra D."/>
            <person name="Gonzalez J."/>
            <person name="Henrissat B."/>
            <person name="Kuo A."/>
            <person name="Liang C."/>
            <person name="Lipzen A."/>
            <person name="Lutzoni F."/>
            <person name="Magnuson J."/>
            <person name="Mondo S."/>
            <person name="Nolan M."/>
            <person name="Ohm R."/>
            <person name="Pangilinan J."/>
            <person name="Park H.-J."/>
            <person name="Ramirez L."/>
            <person name="Alfaro M."/>
            <person name="Sun H."/>
            <person name="Tritt A."/>
            <person name="Yoshinaga Y."/>
            <person name="Zwiers L.-H."/>
            <person name="Turgeon B."/>
            <person name="Goodwin S."/>
            <person name="Spatafora J."/>
            <person name="Crous P."/>
            <person name="Grigoriev I."/>
        </authorList>
    </citation>
    <scope>NUCLEOTIDE SEQUENCE</scope>
    <source>
        <strain evidence="1">ATCC 200398</strain>
    </source>
</reference>
<accession>A0ACB6RFZ0</accession>
<name>A0ACB6RFZ0_9PLEO</name>
<dbReference type="EMBL" id="MU003492">
    <property type="protein sequence ID" value="KAF2477683.1"/>
    <property type="molecule type" value="Genomic_DNA"/>
</dbReference>
<sequence length="635" mass="71442">MLLFPAVFDKLAGLHAKNNFAFALVVGNLFPNPDTATTQDNSNIQSLINGNIDVPLMTYFVLGNKAFPPAVVQRLESADDEICHNLYFLGKRKVIKTSEGIRIVCLGGQLDPGIIAGESKDKYPPYYSETDTKILRGAKTADILITNQWPAGIRARSKVQFHADEEPLAQQCLTDLCATIKPKYYFSTSGGTFYEREPFFHTPSEETDGLYPITRFISLASYGNEKKQKWIYAFSLDPTASNPITVPAGSTASPLSLSDKKRGVQDNHESSGLVYEDNHGGRRPHKRRRHERRGPPTAAECFFCLANDNVATHLITSIGDNSYMTTAKGPLPMPTTFPELGFPSHLLIIPLIHQPTLAAMDEDDRHATYEEMQKYRSAMNSMLKSRAGGEYGSVTWEVSKSNLPHTHWQYLPIPADFVRKGLVEAAFKVRAEQLNYPSFKSIDVGDGFEESSDFFRVMIWNPDHPEDQFSSFILRFDEKIRFSLQFGREVIAKLLKLDTRVDWHDCGQTQPQEEADVAGFKEAFKQFDFTEDYKGTRPRPTPTSLLISQLPDPGITKTRIPGQKLWITALKGWHSKQRSSLVSPRLDYQSAGTLSFCFDIEGIFITPKTPLSSRVFEECEDRILSDWAGVFRSEC</sequence>
<keyword evidence="2" id="KW-1185">Reference proteome</keyword>
<protein>
    <submittedName>
        <fullName evidence="1">Uncharacterized protein</fullName>
    </submittedName>
</protein>
<organism evidence="1 2">
    <name type="scientific">Lindgomyces ingoldianus</name>
    <dbReference type="NCBI Taxonomy" id="673940"/>
    <lineage>
        <taxon>Eukaryota</taxon>
        <taxon>Fungi</taxon>
        <taxon>Dikarya</taxon>
        <taxon>Ascomycota</taxon>
        <taxon>Pezizomycotina</taxon>
        <taxon>Dothideomycetes</taxon>
        <taxon>Pleosporomycetidae</taxon>
        <taxon>Pleosporales</taxon>
        <taxon>Lindgomycetaceae</taxon>
        <taxon>Lindgomyces</taxon>
    </lineage>
</organism>
<gene>
    <name evidence="1" type="ORF">BDR25DRAFT_348007</name>
</gene>
<evidence type="ECO:0000313" key="2">
    <source>
        <dbReference type="Proteomes" id="UP000799755"/>
    </source>
</evidence>